<dbReference type="Gene3D" id="1.10.3660.10">
    <property type="entry name" value="6-phosphogluconate dehydrogenase C-terminal like domain"/>
    <property type="match status" value="1"/>
</dbReference>
<dbReference type="PROSITE" id="PS51176">
    <property type="entry name" value="PDH_ADH"/>
    <property type="match status" value="1"/>
</dbReference>
<sequence>MSHDPDQRLSELRNAIDATDNELIEIIARRAKLTAAVGEAKRSLKQPLYVPQRERSLIKARRSKAKEAGLSEDLIEDVIRRIIRESYRTQTAQAAATSTQLERPVFVFGGRGALGARLVSQLRQTGYSVITIDKDDDWPDKDDLSQAQLVLMSVPVNKTVELIKQLPPLAEDCVLADVTSIKAAPLNAMLEQHSGPVVGLHPMFGPSVQNLAKQLVVVTHGRQPKRYQWLLDQFVNWGAHLHEVNADKHDDAMGWIQAMRHLSTFAYGVHLANERVDIKELLELSSPIYRMELMMIGRLFAQNAELYADIIAANKGQFSSIRRYLQQFSAIIDDIENGKKSDFISLFDEVSQYFGEFSSQFLKESESLVQLADDQRFKHQ</sequence>
<dbReference type="GO" id="GO:0070403">
    <property type="term" value="F:NAD+ binding"/>
    <property type="evidence" value="ECO:0007669"/>
    <property type="project" value="InterPro"/>
</dbReference>
<dbReference type="AlphaFoldDB" id="A0A9X2JT23"/>
<evidence type="ECO:0000313" key="5">
    <source>
        <dbReference type="EMBL" id="MCP1340453.1"/>
    </source>
</evidence>
<dbReference type="GO" id="GO:0004106">
    <property type="term" value="F:chorismate mutase activity"/>
    <property type="evidence" value="ECO:0007669"/>
    <property type="project" value="UniProtKB-EC"/>
</dbReference>
<dbReference type="SUPFAM" id="SSF48179">
    <property type="entry name" value="6-phosphogluconate dehydrogenase C-terminal domain-like"/>
    <property type="match status" value="1"/>
</dbReference>
<dbReference type="GO" id="GO:0004665">
    <property type="term" value="F:prephenate dehydrogenase (NADP+) activity"/>
    <property type="evidence" value="ECO:0007669"/>
    <property type="project" value="InterPro"/>
</dbReference>
<organism evidence="5 6">
    <name type="scientific">Idiomarina rhizosphaerae</name>
    <dbReference type="NCBI Taxonomy" id="2961572"/>
    <lineage>
        <taxon>Bacteria</taxon>
        <taxon>Pseudomonadati</taxon>
        <taxon>Pseudomonadota</taxon>
        <taxon>Gammaproteobacteria</taxon>
        <taxon>Alteromonadales</taxon>
        <taxon>Idiomarinaceae</taxon>
        <taxon>Idiomarina</taxon>
    </lineage>
</organism>
<comment type="caution">
    <text evidence="5">The sequence shown here is derived from an EMBL/GenBank/DDBJ whole genome shotgun (WGS) entry which is preliminary data.</text>
</comment>
<dbReference type="InterPro" id="IPR003099">
    <property type="entry name" value="Prephen_DH"/>
</dbReference>
<dbReference type="SMART" id="SM00830">
    <property type="entry name" value="CM_2"/>
    <property type="match status" value="1"/>
</dbReference>
<feature type="domain" description="Chorismate mutase" evidence="3">
    <location>
        <begin position="3"/>
        <end position="94"/>
    </location>
</feature>
<dbReference type="SUPFAM" id="SSF51735">
    <property type="entry name" value="NAD(P)-binding Rossmann-fold domains"/>
    <property type="match status" value="1"/>
</dbReference>
<keyword evidence="2 5" id="KW-0560">Oxidoreductase</keyword>
<evidence type="ECO:0000259" key="3">
    <source>
        <dbReference type="PROSITE" id="PS51168"/>
    </source>
</evidence>
<dbReference type="EC" id="5.4.99.5" evidence="1"/>
<dbReference type="NCBIfam" id="NF008400">
    <property type="entry name" value="PRK11199.1"/>
    <property type="match status" value="1"/>
</dbReference>
<evidence type="ECO:0000256" key="1">
    <source>
        <dbReference type="ARBA" id="ARBA00012404"/>
    </source>
</evidence>
<dbReference type="InterPro" id="IPR036979">
    <property type="entry name" value="CM_dom_sf"/>
</dbReference>
<accession>A0A9X2JT23</accession>
<dbReference type="Proteomes" id="UP001139474">
    <property type="component" value="Unassembled WGS sequence"/>
</dbReference>
<dbReference type="InterPro" id="IPR046825">
    <property type="entry name" value="PDH_C"/>
</dbReference>
<dbReference type="PANTHER" id="PTHR21363">
    <property type="entry name" value="PREPHENATE DEHYDROGENASE"/>
    <property type="match status" value="1"/>
</dbReference>
<dbReference type="Pfam" id="PF20463">
    <property type="entry name" value="PDH_C"/>
    <property type="match status" value="1"/>
</dbReference>
<dbReference type="InterPro" id="IPR050812">
    <property type="entry name" value="Preph/Arog_dehydrog"/>
</dbReference>
<reference evidence="5" key="1">
    <citation type="submission" date="2022-06" db="EMBL/GenBank/DDBJ databases">
        <title>Idiomarina rhizosphaerae M1R2S28.</title>
        <authorList>
            <person name="Sun J.-Q."/>
            <person name="Li L.-F."/>
        </authorList>
    </citation>
    <scope>NUCLEOTIDE SEQUENCE</scope>
    <source>
        <strain evidence="5">M1R2S28</strain>
    </source>
</reference>
<keyword evidence="5" id="KW-0413">Isomerase</keyword>
<dbReference type="Gene3D" id="1.20.59.10">
    <property type="entry name" value="Chorismate mutase"/>
    <property type="match status" value="1"/>
</dbReference>
<dbReference type="PROSITE" id="PS51168">
    <property type="entry name" value="CHORISMATE_MUT_2"/>
    <property type="match status" value="1"/>
</dbReference>
<dbReference type="GO" id="GO:0046417">
    <property type="term" value="P:chorismate metabolic process"/>
    <property type="evidence" value="ECO:0007669"/>
    <property type="project" value="InterPro"/>
</dbReference>
<dbReference type="InterPro" id="IPR036263">
    <property type="entry name" value="Chorismate_II_sf"/>
</dbReference>
<dbReference type="InterPro" id="IPR008927">
    <property type="entry name" value="6-PGluconate_DH-like_C_sf"/>
</dbReference>
<dbReference type="GO" id="GO:0008977">
    <property type="term" value="F:prephenate dehydrogenase (NAD+) activity"/>
    <property type="evidence" value="ECO:0007669"/>
    <property type="project" value="InterPro"/>
</dbReference>
<feature type="domain" description="Prephenate/arogenate dehydrogenase" evidence="4">
    <location>
        <begin position="103"/>
        <end position="365"/>
    </location>
</feature>
<dbReference type="Gene3D" id="3.40.50.720">
    <property type="entry name" value="NAD(P)-binding Rossmann-like Domain"/>
    <property type="match status" value="1"/>
</dbReference>
<dbReference type="Pfam" id="PF02153">
    <property type="entry name" value="PDH_N"/>
    <property type="match status" value="1"/>
</dbReference>
<name>A0A9X2JT23_9GAMM</name>
<dbReference type="InterPro" id="IPR036291">
    <property type="entry name" value="NAD(P)-bd_dom_sf"/>
</dbReference>
<dbReference type="SUPFAM" id="SSF48600">
    <property type="entry name" value="Chorismate mutase II"/>
    <property type="match status" value="1"/>
</dbReference>
<evidence type="ECO:0000313" key="6">
    <source>
        <dbReference type="Proteomes" id="UP001139474"/>
    </source>
</evidence>
<evidence type="ECO:0000256" key="2">
    <source>
        <dbReference type="ARBA" id="ARBA00023002"/>
    </source>
</evidence>
<dbReference type="GO" id="GO:0006571">
    <property type="term" value="P:tyrosine biosynthetic process"/>
    <property type="evidence" value="ECO:0007669"/>
    <property type="project" value="InterPro"/>
</dbReference>
<dbReference type="RefSeq" id="WP_253620291.1">
    <property type="nucleotide sequence ID" value="NZ_JAMZDE010000008.1"/>
</dbReference>
<proteinExistence type="predicted"/>
<dbReference type="EMBL" id="JAMZDE010000008">
    <property type="protein sequence ID" value="MCP1340453.1"/>
    <property type="molecule type" value="Genomic_DNA"/>
</dbReference>
<dbReference type="InterPro" id="IPR046826">
    <property type="entry name" value="PDH_N"/>
</dbReference>
<dbReference type="PANTHER" id="PTHR21363:SF0">
    <property type="entry name" value="PREPHENATE DEHYDROGENASE [NADP(+)]"/>
    <property type="match status" value="1"/>
</dbReference>
<protein>
    <recommendedName>
        <fullName evidence="1">chorismate mutase</fullName>
        <ecNumber evidence="1">5.4.99.5</ecNumber>
    </recommendedName>
</protein>
<dbReference type="Pfam" id="PF01817">
    <property type="entry name" value="CM_2"/>
    <property type="match status" value="1"/>
</dbReference>
<dbReference type="InterPro" id="IPR002701">
    <property type="entry name" value="CM_II_prokaryot"/>
</dbReference>
<gene>
    <name evidence="5" type="primary">tyrA</name>
    <name evidence="5" type="ORF">NJR55_12725</name>
</gene>
<evidence type="ECO:0000259" key="4">
    <source>
        <dbReference type="PROSITE" id="PS51176"/>
    </source>
</evidence>
<keyword evidence="6" id="KW-1185">Reference proteome</keyword>